<evidence type="ECO:0000313" key="1">
    <source>
        <dbReference type="EMBL" id="KHN24667.1"/>
    </source>
</evidence>
<dbReference type="Proteomes" id="UP000053555">
    <property type="component" value="Unassembled WGS sequence"/>
</dbReference>
<protein>
    <recommendedName>
        <fullName evidence="4">RNase H type-1 domain-containing protein</fullName>
    </recommendedName>
</protein>
<keyword evidence="3" id="KW-1185">Reference proteome</keyword>
<accession>A0A0B2QYE2</accession>
<proteinExistence type="predicted"/>
<dbReference type="Proteomes" id="UP000289340">
    <property type="component" value="Chromosome 17"/>
</dbReference>
<gene>
    <name evidence="2" type="ORF">D0Y65_046371</name>
    <name evidence="1" type="ORF">glysoja_049264</name>
</gene>
<dbReference type="AlphaFoldDB" id="A0A0B2QYE2"/>
<dbReference type="EMBL" id="KN655225">
    <property type="protein sequence ID" value="KHN24667.1"/>
    <property type="molecule type" value="Genomic_DNA"/>
</dbReference>
<reference evidence="1" key="1">
    <citation type="submission" date="2014-07" db="EMBL/GenBank/DDBJ databases">
        <title>Identification of a novel salt tolerance gene in wild soybean by whole-genome sequencing.</title>
        <authorList>
            <person name="Lam H.-M."/>
            <person name="Qi X."/>
            <person name="Li M.-W."/>
            <person name="Liu X."/>
            <person name="Xie M."/>
            <person name="Ni M."/>
            <person name="Xu X."/>
        </authorList>
    </citation>
    <scope>NUCLEOTIDE SEQUENCE [LARGE SCALE GENOMIC DNA]</scope>
    <source>
        <tissue evidence="1">Root</tissue>
    </source>
</reference>
<dbReference type="EMBL" id="QZWG01000017">
    <property type="protein sequence ID" value="RZB57668.1"/>
    <property type="molecule type" value="Genomic_DNA"/>
</dbReference>
<sequence length="72" mass="8520">MATIMAIEFDASNNRSKLWLETNSQLLVHAFTHPTIVHWTLYTKWMNCMKFKVNYKLVFVSGILKFQEILKV</sequence>
<evidence type="ECO:0000313" key="3">
    <source>
        <dbReference type="Proteomes" id="UP000289340"/>
    </source>
</evidence>
<reference evidence="2 3" key="2">
    <citation type="submission" date="2018-09" db="EMBL/GenBank/DDBJ databases">
        <title>A high-quality reference genome of wild soybean provides a powerful tool to mine soybean genomes.</title>
        <authorList>
            <person name="Xie M."/>
            <person name="Chung C.Y.L."/>
            <person name="Li M.-W."/>
            <person name="Wong F.-L."/>
            <person name="Chan T.-F."/>
            <person name="Lam H.-M."/>
        </authorList>
    </citation>
    <scope>NUCLEOTIDE SEQUENCE [LARGE SCALE GENOMIC DNA]</scope>
    <source>
        <strain evidence="3">cv. W05</strain>
        <tissue evidence="2">Hypocotyl of etiolated seedlings</tissue>
    </source>
</reference>
<evidence type="ECO:0000313" key="2">
    <source>
        <dbReference type="EMBL" id="RZB57668.1"/>
    </source>
</evidence>
<evidence type="ECO:0008006" key="4">
    <source>
        <dbReference type="Google" id="ProtNLM"/>
    </source>
</evidence>
<name>A0A0B2QYE2_GLYSO</name>
<organism evidence="1">
    <name type="scientific">Glycine soja</name>
    <name type="common">Wild soybean</name>
    <dbReference type="NCBI Taxonomy" id="3848"/>
    <lineage>
        <taxon>Eukaryota</taxon>
        <taxon>Viridiplantae</taxon>
        <taxon>Streptophyta</taxon>
        <taxon>Embryophyta</taxon>
        <taxon>Tracheophyta</taxon>
        <taxon>Spermatophyta</taxon>
        <taxon>Magnoliopsida</taxon>
        <taxon>eudicotyledons</taxon>
        <taxon>Gunneridae</taxon>
        <taxon>Pentapetalae</taxon>
        <taxon>rosids</taxon>
        <taxon>fabids</taxon>
        <taxon>Fabales</taxon>
        <taxon>Fabaceae</taxon>
        <taxon>Papilionoideae</taxon>
        <taxon>50 kb inversion clade</taxon>
        <taxon>NPAAA clade</taxon>
        <taxon>indigoferoid/millettioid clade</taxon>
        <taxon>Phaseoleae</taxon>
        <taxon>Glycine</taxon>
        <taxon>Glycine subgen. Soja</taxon>
    </lineage>
</organism>